<organism evidence="2 3">
    <name type="scientific">Basidiobolus ranarum</name>
    <dbReference type="NCBI Taxonomy" id="34480"/>
    <lineage>
        <taxon>Eukaryota</taxon>
        <taxon>Fungi</taxon>
        <taxon>Fungi incertae sedis</taxon>
        <taxon>Zoopagomycota</taxon>
        <taxon>Entomophthoromycotina</taxon>
        <taxon>Basidiobolomycetes</taxon>
        <taxon>Basidiobolales</taxon>
        <taxon>Basidiobolaceae</taxon>
        <taxon>Basidiobolus</taxon>
    </lineage>
</organism>
<sequence>MQTVLTLLVSSCILVQGTLAAPLHNLPGFANAVASTTYKDRSCGQHGGSCVIQPQYQVAPQAMEY</sequence>
<feature type="non-terminal residue" evidence="2">
    <location>
        <position position="65"/>
    </location>
</feature>
<feature type="signal peptide" evidence="1">
    <location>
        <begin position="1"/>
        <end position="20"/>
    </location>
</feature>
<protein>
    <submittedName>
        <fullName evidence="2">Uncharacterized protein</fullName>
    </submittedName>
</protein>
<evidence type="ECO:0000313" key="2">
    <source>
        <dbReference type="EMBL" id="KAK9761694.1"/>
    </source>
</evidence>
<keyword evidence="1" id="KW-0732">Signal</keyword>
<dbReference type="Proteomes" id="UP001479436">
    <property type="component" value="Unassembled WGS sequence"/>
</dbReference>
<name>A0ABR2WJJ3_9FUNG</name>
<accession>A0ABR2WJJ3</accession>
<evidence type="ECO:0000256" key="1">
    <source>
        <dbReference type="SAM" id="SignalP"/>
    </source>
</evidence>
<evidence type="ECO:0000313" key="3">
    <source>
        <dbReference type="Proteomes" id="UP001479436"/>
    </source>
</evidence>
<keyword evidence="3" id="KW-1185">Reference proteome</keyword>
<comment type="caution">
    <text evidence="2">The sequence shown here is derived from an EMBL/GenBank/DDBJ whole genome shotgun (WGS) entry which is preliminary data.</text>
</comment>
<proteinExistence type="predicted"/>
<gene>
    <name evidence="2" type="ORF">K7432_013200</name>
</gene>
<dbReference type="EMBL" id="JASJQH010001261">
    <property type="protein sequence ID" value="KAK9761694.1"/>
    <property type="molecule type" value="Genomic_DNA"/>
</dbReference>
<reference evidence="2 3" key="1">
    <citation type="submission" date="2023-04" db="EMBL/GenBank/DDBJ databases">
        <title>Genome of Basidiobolus ranarum AG-B5.</title>
        <authorList>
            <person name="Stajich J.E."/>
            <person name="Carter-House D."/>
            <person name="Gryganskyi A."/>
        </authorList>
    </citation>
    <scope>NUCLEOTIDE SEQUENCE [LARGE SCALE GENOMIC DNA]</scope>
    <source>
        <strain evidence="2 3">AG-B5</strain>
    </source>
</reference>
<feature type="chain" id="PRO_5045830934" evidence="1">
    <location>
        <begin position="21"/>
        <end position="65"/>
    </location>
</feature>